<reference evidence="1" key="1">
    <citation type="submission" date="2014-09" db="EMBL/GenBank/DDBJ databases">
        <authorList>
            <person name="Magalhaes I.L.F."/>
            <person name="Oliveira U."/>
            <person name="Santos F.R."/>
            <person name="Vidigal T.H.D.A."/>
            <person name="Brescovit A.D."/>
            <person name="Santos A.J."/>
        </authorList>
    </citation>
    <scope>NUCLEOTIDE SEQUENCE</scope>
    <source>
        <tissue evidence="1">Shoot tissue taken approximately 20 cm above the soil surface</tissue>
    </source>
</reference>
<dbReference type="EMBL" id="GBRH01261630">
    <property type="protein sequence ID" value="JAD36265.1"/>
    <property type="molecule type" value="Transcribed_RNA"/>
</dbReference>
<reference evidence="1" key="2">
    <citation type="journal article" date="2015" name="Data Brief">
        <title>Shoot transcriptome of the giant reed, Arundo donax.</title>
        <authorList>
            <person name="Barrero R.A."/>
            <person name="Guerrero F.D."/>
            <person name="Moolhuijzen P."/>
            <person name="Goolsby J.A."/>
            <person name="Tidwell J."/>
            <person name="Bellgard S.E."/>
            <person name="Bellgard M.I."/>
        </authorList>
    </citation>
    <scope>NUCLEOTIDE SEQUENCE</scope>
    <source>
        <tissue evidence="1">Shoot tissue taken approximately 20 cm above the soil surface</tissue>
    </source>
</reference>
<dbReference type="AlphaFoldDB" id="A0A0A8ZHQ5"/>
<proteinExistence type="predicted"/>
<organism evidence="1">
    <name type="scientific">Arundo donax</name>
    <name type="common">Giant reed</name>
    <name type="synonym">Donax arundinaceus</name>
    <dbReference type="NCBI Taxonomy" id="35708"/>
    <lineage>
        <taxon>Eukaryota</taxon>
        <taxon>Viridiplantae</taxon>
        <taxon>Streptophyta</taxon>
        <taxon>Embryophyta</taxon>
        <taxon>Tracheophyta</taxon>
        <taxon>Spermatophyta</taxon>
        <taxon>Magnoliopsida</taxon>
        <taxon>Liliopsida</taxon>
        <taxon>Poales</taxon>
        <taxon>Poaceae</taxon>
        <taxon>PACMAD clade</taxon>
        <taxon>Arundinoideae</taxon>
        <taxon>Arundineae</taxon>
        <taxon>Arundo</taxon>
    </lineage>
</organism>
<evidence type="ECO:0000313" key="1">
    <source>
        <dbReference type="EMBL" id="JAD36265.1"/>
    </source>
</evidence>
<protein>
    <submittedName>
        <fullName evidence="1">Uncharacterized protein</fullName>
    </submittedName>
</protein>
<accession>A0A0A8ZHQ5</accession>
<name>A0A0A8ZHQ5_ARUDO</name>
<sequence>MDVESLLKNYLFRNGNAQMKSMYVCFCTRKLPKLSR</sequence>